<evidence type="ECO:0000256" key="1">
    <source>
        <dbReference type="ARBA" id="ARBA00007788"/>
    </source>
</evidence>
<dbReference type="GO" id="GO:0016987">
    <property type="term" value="F:sigma factor activity"/>
    <property type="evidence" value="ECO:0007669"/>
    <property type="project" value="UniProtKB-KW"/>
</dbReference>
<dbReference type="RefSeq" id="WP_002847097.1">
    <property type="nucleotide sequence ID" value="NZ_ADKM02000018.1"/>
</dbReference>
<feature type="domain" description="HTH luxR-type" evidence="8">
    <location>
        <begin position="144"/>
        <end position="194"/>
    </location>
</feature>
<dbReference type="AlphaFoldDB" id="E9S7V2"/>
<dbReference type="InterPro" id="IPR000792">
    <property type="entry name" value="Tscrpt_reg_LuxR_C"/>
</dbReference>
<dbReference type="Proteomes" id="UP000004259">
    <property type="component" value="Unassembled WGS sequence"/>
</dbReference>
<keyword evidence="3" id="KW-0805">Transcription regulation</keyword>
<proteinExistence type="inferred from homology"/>
<dbReference type="Gene3D" id="1.10.10.10">
    <property type="entry name" value="Winged helix-like DNA-binding domain superfamily/Winged helix DNA-binding domain"/>
    <property type="match status" value="1"/>
</dbReference>
<dbReference type="SUPFAM" id="SSF46894">
    <property type="entry name" value="C-terminal effector domain of the bipartite response regulators"/>
    <property type="match status" value="1"/>
</dbReference>
<dbReference type="eggNOG" id="COG1595">
    <property type="taxonomic scope" value="Bacteria"/>
</dbReference>
<evidence type="ECO:0000256" key="6">
    <source>
        <dbReference type="ARBA" id="ARBA00023163"/>
    </source>
</evidence>
<dbReference type="InterPro" id="IPR013325">
    <property type="entry name" value="RNA_pol_sigma_r2"/>
</dbReference>
<evidence type="ECO:0000256" key="3">
    <source>
        <dbReference type="ARBA" id="ARBA00023015"/>
    </source>
</evidence>
<dbReference type="Pfam" id="PF08281">
    <property type="entry name" value="Sigma70_r4_2"/>
    <property type="match status" value="1"/>
</dbReference>
<sequence length="194" mass="22139">MDSGFLRDHEQLSDEELVRLAVDDKAALTALLLRYVSLTEYIAAGLAPKAGREQMIKDLVQEGMMALLKAVNSYRPDRGAGFATYAGVCIRHSMLSYIMHDSRYSGSTLPEEELVKLTDRSIESDPERLVIDREEYDELFKRIAEELSEKEWQVLRRFLAGLSHRQTAEALGTTEKSVNNTMQRVRRKLRGIFI</sequence>
<dbReference type="InterPro" id="IPR007627">
    <property type="entry name" value="RNA_pol_sigma70_r2"/>
</dbReference>
<dbReference type="OrthoDB" id="9783788at2"/>
<comment type="similarity">
    <text evidence="1">Belongs to the sigma-70 factor family.</text>
</comment>
<dbReference type="GO" id="GO:0006352">
    <property type="term" value="P:DNA-templated transcription initiation"/>
    <property type="evidence" value="ECO:0007669"/>
    <property type="project" value="InterPro"/>
</dbReference>
<keyword evidence="6" id="KW-0804">Transcription</keyword>
<accession>E9S7V2</accession>
<evidence type="ECO:0000313" key="9">
    <source>
        <dbReference type="EMBL" id="EGC04643.1"/>
    </source>
</evidence>
<dbReference type="InterPro" id="IPR014284">
    <property type="entry name" value="RNA_pol_sigma-70_dom"/>
</dbReference>
<dbReference type="NCBIfam" id="TIGR02937">
    <property type="entry name" value="sigma70-ECF"/>
    <property type="match status" value="1"/>
</dbReference>
<dbReference type="SMART" id="SM00421">
    <property type="entry name" value="HTH_LUXR"/>
    <property type="match status" value="1"/>
</dbReference>
<organism evidence="9 10">
    <name type="scientific">Ruminococcus albus 8</name>
    <dbReference type="NCBI Taxonomy" id="246199"/>
    <lineage>
        <taxon>Bacteria</taxon>
        <taxon>Bacillati</taxon>
        <taxon>Bacillota</taxon>
        <taxon>Clostridia</taxon>
        <taxon>Eubacteriales</taxon>
        <taxon>Oscillospiraceae</taxon>
        <taxon>Ruminococcus</taxon>
    </lineage>
</organism>
<dbReference type="Pfam" id="PF04542">
    <property type="entry name" value="Sigma70_r2"/>
    <property type="match status" value="1"/>
</dbReference>
<dbReference type="InterPro" id="IPR013249">
    <property type="entry name" value="RNA_pol_sigma70_r4_t2"/>
</dbReference>
<evidence type="ECO:0000313" key="10">
    <source>
        <dbReference type="Proteomes" id="UP000004259"/>
    </source>
</evidence>
<evidence type="ECO:0000256" key="2">
    <source>
        <dbReference type="ARBA" id="ARBA00021245"/>
    </source>
</evidence>
<dbReference type="STRING" id="246199.CUS_7327"/>
<dbReference type="SUPFAM" id="SSF88946">
    <property type="entry name" value="Sigma2 domain of RNA polymerase sigma factors"/>
    <property type="match status" value="1"/>
</dbReference>
<keyword evidence="5" id="KW-0238">DNA-binding</keyword>
<dbReference type="EMBL" id="ADKM02000018">
    <property type="protein sequence ID" value="EGC04643.1"/>
    <property type="molecule type" value="Genomic_DNA"/>
</dbReference>
<dbReference type="Gene3D" id="1.10.1740.10">
    <property type="match status" value="1"/>
</dbReference>
<evidence type="ECO:0000256" key="4">
    <source>
        <dbReference type="ARBA" id="ARBA00023082"/>
    </source>
</evidence>
<evidence type="ECO:0000256" key="5">
    <source>
        <dbReference type="ARBA" id="ARBA00023125"/>
    </source>
</evidence>
<comment type="function">
    <text evidence="7">Sigma factors are initiation factors that promote the attachment of RNA polymerase to specific initiation sites and are then released. Sigma-S contributes to the protection against external stress, thus playing a role in cellular fitness and survival.</text>
</comment>
<dbReference type="InterPro" id="IPR036388">
    <property type="entry name" value="WH-like_DNA-bd_sf"/>
</dbReference>
<gene>
    <name evidence="9" type="ORF">CUS_7327</name>
</gene>
<dbReference type="PANTHER" id="PTHR30385">
    <property type="entry name" value="SIGMA FACTOR F FLAGELLAR"/>
    <property type="match status" value="1"/>
</dbReference>
<name>E9S7V2_RUMAL</name>
<evidence type="ECO:0000256" key="7">
    <source>
        <dbReference type="ARBA" id="ARBA00024701"/>
    </source>
</evidence>
<reference evidence="9 10" key="1">
    <citation type="submission" date="2011-02" db="EMBL/GenBank/DDBJ databases">
        <authorList>
            <person name="Nelson K.E."/>
            <person name="Sutton G."/>
            <person name="Torralba M."/>
            <person name="Durkin S."/>
            <person name="Harkins D."/>
            <person name="Montgomery R."/>
            <person name="Ziemer C."/>
            <person name="Klaassens E."/>
            <person name="Ocuiv P."/>
            <person name="Morrison M."/>
        </authorList>
    </citation>
    <scope>NUCLEOTIDE SEQUENCE [LARGE SCALE GENOMIC DNA]</scope>
    <source>
        <strain evidence="9 10">8</strain>
    </source>
</reference>
<protein>
    <recommendedName>
        <fullName evidence="2">RNA polymerase sigma factor SigS</fullName>
    </recommendedName>
</protein>
<dbReference type="GO" id="GO:0003677">
    <property type="term" value="F:DNA binding"/>
    <property type="evidence" value="ECO:0007669"/>
    <property type="project" value="UniProtKB-KW"/>
</dbReference>
<comment type="caution">
    <text evidence="9">The sequence shown here is derived from an EMBL/GenBank/DDBJ whole genome shotgun (WGS) entry which is preliminary data.</text>
</comment>
<evidence type="ECO:0000259" key="8">
    <source>
        <dbReference type="SMART" id="SM00421"/>
    </source>
</evidence>
<keyword evidence="10" id="KW-1185">Reference proteome</keyword>
<keyword evidence="4" id="KW-0731">Sigma factor</keyword>
<dbReference type="InterPro" id="IPR016032">
    <property type="entry name" value="Sig_transdc_resp-reg_C-effctor"/>
</dbReference>